<sequence length="250" mass="29852">MHQSYFMQEKDEGKEAAHSFYRKTLQIIREGDVRCMLGGAFALFHYAGIYRDTKDLDIFCNVHDYPSLLKLFTEKGYTTELTDSRWLAKVFDGEYFVDIIFNTPNNICRVDDSWFCHAVRAEVLDEEVLLLPPEELIWCKTYVQSRYRYDGADIQHILLKCGKRLDWKRLLSRLDQHWHLLLANLILFQFIYPADYREIIPEWLLQELLRRVQQQYEVPPPTRAVCLGPLVDQQQYDIDIREWSYKINTI</sequence>
<dbReference type="Gene3D" id="3.30.460.40">
    <property type="match status" value="1"/>
</dbReference>
<gene>
    <name evidence="1" type="ORF">GCM10023143_24270</name>
</gene>
<proteinExistence type="predicted"/>
<keyword evidence="2" id="KW-1185">Reference proteome</keyword>
<dbReference type="EMBL" id="BAABFN010000005">
    <property type="protein sequence ID" value="GAA4313788.1"/>
    <property type="molecule type" value="Genomic_DNA"/>
</dbReference>
<evidence type="ECO:0000313" key="1">
    <source>
        <dbReference type="EMBL" id="GAA4313788.1"/>
    </source>
</evidence>
<protein>
    <submittedName>
        <fullName evidence="1">Nucleotidyltransferase family protein</fullName>
    </submittedName>
</protein>
<organism evidence="1 2">
    <name type="scientific">Compostibacter hankyongensis</name>
    <dbReference type="NCBI Taxonomy" id="1007089"/>
    <lineage>
        <taxon>Bacteria</taxon>
        <taxon>Pseudomonadati</taxon>
        <taxon>Bacteroidota</taxon>
        <taxon>Chitinophagia</taxon>
        <taxon>Chitinophagales</taxon>
        <taxon>Chitinophagaceae</taxon>
        <taxon>Compostibacter</taxon>
    </lineage>
</organism>
<comment type="caution">
    <text evidence="1">The sequence shown here is derived from an EMBL/GenBank/DDBJ whole genome shotgun (WGS) entry which is preliminary data.</text>
</comment>
<name>A0ABP8FYR6_9BACT</name>
<dbReference type="SUPFAM" id="SSF81301">
    <property type="entry name" value="Nucleotidyltransferase"/>
    <property type="match status" value="1"/>
</dbReference>
<accession>A0ABP8FYR6</accession>
<dbReference type="Proteomes" id="UP001501207">
    <property type="component" value="Unassembled WGS sequence"/>
</dbReference>
<reference evidence="2" key="1">
    <citation type="journal article" date="2019" name="Int. J. Syst. Evol. Microbiol.">
        <title>The Global Catalogue of Microorganisms (GCM) 10K type strain sequencing project: providing services to taxonomists for standard genome sequencing and annotation.</title>
        <authorList>
            <consortium name="The Broad Institute Genomics Platform"/>
            <consortium name="The Broad Institute Genome Sequencing Center for Infectious Disease"/>
            <person name="Wu L."/>
            <person name="Ma J."/>
        </authorList>
    </citation>
    <scope>NUCLEOTIDE SEQUENCE [LARGE SCALE GENOMIC DNA]</scope>
    <source>
        <strain evidence="2">JCM 17664</strain>
    </source>
</reference>
<dbReference type="InterPro" id="IPR043519">
    <property type="entry name" value="NT_sf"/>
</dbReference>
<evidence type="ECO:0000313" key="2">
    <source>
        <dbReference type="Proteomes" id="UP001501207"/>
    </source>
</evidence>